<reference evidence="2 3" key="1">
    <citation type="submission" date="2017-07" db="EMBL/GenBank/DDBJ databases">
        <authorList>
            <person name="Talla V."/>
            <person name="Backstrom N."/>
        </authorList>
    </citation>
    <scope>NUCLEOTIDE SEQUENCE [LARGE SCALE GENOMIC DNA]</scope>
</reference>
<evidence type="ECO:0000313" key="3">
    <source>
        <dbReference type="Proteomes" id="UP000324832"/>
    </source>
</evidence>
<sequence length="81" mass="9121">MPKRYPDKSGASLPKGAAGSPDDSEEDEDTEKKPEPRHPKHDRRYTGLHDVEVCLKFYISSEFIVSCWDLELMARPNGAST</sequence>
<gene>
    <name evidence="2" type="ORF">LSINAPIS_LOCUS583</name>
</gene>
<organism evidence="2 3">
    <name type="scientific">Leptidea sinapis</name>
    <dbReference type="NCBI Taxonomy" id="189913"/>
    <lineage>
        <taxon>Eukaryota</taxon>
        <taxon>Metazoa</taxon>
        <taxon>Ecdysozoa</taxon>
        <taxon>Arthropoda</taxon>
        <taxon>Hexapoda</taxon>
        <taxon>Insecta</taxon>
        <taxon>Pterygota</taxon>
        <taxon>Neoptera</taxon>
        <taxon>Endopterygota</taxon>
        <taxon>Lepidoptera</taxon>
        <taxon>Glossata</taxon>
        <taxon>Ditrysia</taxon>
        <taxon>Papilionoidea</taxon>
        <taxon>Pieridae</taxon>
        <taxon>Dismorphiinae</taxon>
        <taxon>Leptidea</taxon>
    </lineage>
</organism>
<dbReference type="AlphaFoldDB" id="A0A5E4PPH7"/>
<dbReference type="Proteomes" id="UP000324832">
    <property type="component" value="Unassembled WGS sequence"/>
</dbReference>
<accession>A0A5E4PPH7</accession>
<proteinExistence type="predicted"/>
<protein>
    <submittedName>
        <fullName evidence="2">Uncharacterized protein</fullName>
    </submittedName>
</protein>
<evidence type="ECO:0000256" key="1">
    <source>
        <dbReference type="SAM" id="MobiDB-lite"/>
    </source>
</evidence>
<evidence type="ECO:0000313" key="2">
    <source>
        <dbReference type="EMBL" id="VVC86836.1"/>
    </source>
</evidence>
<feature type="region of interest" description="Disordered" evidence="1">
    <location>
        <begin position="1"/>
        <end position="45"/>
    </location>
</feature>
<dbReference type="EMBL" id="FZQP02000027">
    <property type="protein sequence ID" value="VVC86836.1"/>
    <property type="molecule type" value="Genomic_DNA"/>
</dbReference>
<name>A0A5E4PPH7_9NEOP</name>
<keyword evidence="3" id="KW-1185">Reference proteome</keyword>